<reference evidence="1" key="1">
    <citation type="submission" date="2021-01" db="EMBL/GenBank/DDBJ databases">
        <authorList>
            <person name="Zahm M."/>
            <person name="Roques C."/>
            <person name="Cabau C."/>
            <person name="Klopp C."/>
            <person name="Donnadieu C."/>
            <person name="Jouanno E."/>
            <person name="Lampietro C."/>
            <person name="Louis A."/>
            <person name="Herpin A."/>
            <person name="Echchiki A."/>
            <person name="Berthelot C."/>
            <person name="Parey E."/>
            <person name="Roest-Crollius H."/>
            <person name="Braasch I."/>
            <person name="Postlethwait J."/>
            <person name="Bobe J."/>
            <person name="Montfort J."/>
            <person name="Bouchez O."/>
            <person name="Begum T."/>
            <person name="Mejri S."/>
            <person name="Adams A."/>
            <person name="Chen W.-J."/>
            <person name="Guiguen Y."/>
        </authorList>
    </citation>
    <scope>NUCLEOTIDE SEQUENCE</scope>
    <source>
        <strain evidence="1">YG-15Mar2019-1</strain>
        <tissue evidence="1">Brain</tissue>
    </source>
</reference>
<evidence type="ECO:0000313" key="1">
    <source>
        <dbReference type="EMBL" id="KAG7455550.1"/>
    </source>
</evidence>
<evidence type="ECO:0000313" key="2">
    <source>
        <dbReference type="Proteomes" id="UP001046870"/>
    </source>
</evidence>
<sequence length="102" mass="11428">MFRLLWWQGKEVVLPLSFPGCPVYVYPTRDGVVTMLKAMIDLKGHVFAPPVSSSPAPVNVLCAVYKNIPAEIKKGHLRNCGKTRCNINMDNNKGEHVLFLVF</sequence>
<gene>
    <name evidence="1" type="ORF">MATL_G00257860</name>
</gene>
<accession>A0A9D3PEQ9</accession>
<proteinExistence type="predicted"/>
<dbReference type="Proteomes" id="UP001046870">
    <property type="component" value="Chromosome 24"/>
</dbReference>
<keyword evidence="2" id="KW-1185">Reference proteome</keyword>
<organism evidence="1 2">
    <name type="scientific">Megalops atlanticus</name>
    <name type="common">Tarpon</name>
    <name type="synonym">Clupea gigantea</name>
    <dbReference type="NCBI Taxonomy" id="7932"/>
    <lineage>
        <taxon>Eukaryota</taxon>
        <taxon>Metazoa</taxon>
        <taxon>Chordata</taxon>
        <taxon>Craniata</taxon>
        <taxon>Vertebrata</taxon>
        <taxon>Euteleostomi</taxon>
        <taxon>Actinopterygii</taxon>
        <taxon>Neopterygii</taxon>
        <taxon>Teleostei</taxon>
        <taxon>Elopiformes</taxon>
        <taxon>Megalopidae</taxon>
        <taxon>Megalops</taxon>
    </lineage>
</organism>
<dbReference type="AlphaFoldDB" id="A0A9D3PEQ9"/>
<comment type="caution">
    <text evidence="1">The sequence shown here is derived from an EMBL/GenBank/DDBJ whole genome shotgun (WGS) entry which is preliminary data.</text>
</comment>
<protein>
    <submittedName>
        <fullName evidence="1">Uncharacterized protein</fullName>
    </submittedName>
</protein>
<dbReference type="EMBL" id="JAFDVH010000024">
    <property type="protein sequence ID" value="KAG7455550.1"/>
    <property type="molecule type" value="Genomic_DNA"/>
</dbReference>
<name>A0A9D3PEQ9_MEGAT</name>